<dbReference type="EMBL" id="CP107716">
    <property type="protein sequence ID" value="UYQ71984.1"/>
    <property type="molecule type" value="Genomic_DNA"/>
</dbReference>
<dbReference type="Proteomes" id="UP001163882">
    <property type="component" value="Chromosome"/>
</dbReference>
<evidence type="ECO:0000256" key="2">
    <source>
        <dbReference type="ARBA" id="ARBA00023015"/>
    </source>
</evidence>
<proteinExistence type="inferred from homology"/>
<dbReference type="InterPro" id="IPR007324">
    <property type="entry name" value="Sugar-bd_dom_put"/>
</dbReference>
<evidence type="ECO:0000256" key="1">
    <source>
        <dbReference type="ARBA" id="ARBA00010466"/>
    </source>
</evidence>
<protein>
    <submittedName>
        <fullName evidence="6">Sugar-binding transcriptional regulator</fullName>
    </submittedName>
</protein>
<dbReference type="InterPro" id="IPR036388">
    <property type="entry name" value="WH-like_DNA-bd_sf"/>
</dbReference>
<accession>A0ABY6INL8</accession>
<dbReference type="Gene3D" id="1.10.10.10">
    <property type="entry name" value="Winged helix-like DNA-binding domain superfamily/Winged helix DNA-binding domain"/>
    <property type="match status" value="1"/>
</dbReference>
<dbReference type="Pfam" id="PF04198">
    <property type="entry name" value="Sugar-bind"/>
    <property type="match status" value="1"/>
</dbReference>
<dbReference type="SUPFAM" id="SSF100950">
    <property type="entry name" value="NagB/RpiA/CoA transferase-like"/>
    <property type="match status" value="1"/>
</dbReference>
<feature type="domain" description="Sugar-binding" evidence="5">
    <location>
        <begin position="57"/>
        <end position="312"/>
    </location>
</feature>
<keyword evidence="7" id="KW-1185">Reference proteome</keyword>
<keyword evidence="4" id="KW-0804">Transcription</keyword>
<gene>
    <name evidence="6" type="ORF">OF122_18410</name>
</gene>
<evidence type="ECO:0000313" key="6">
    <source>
        <dbReference type="EMBL" id="UYQ71984.1"/>
    </source>
</evidence>
<name>A0ABY6INL8_9HYPH</name>
<dbReference type="Gene3D" id="3.40.50.1360">
    <property type="match status" value="1"/>
</dbReference>
<organism evidence="6 7">
    <name type="scientific">Pelagibacterium flavum</name>
    <dbReference type="NCBI Taxonomy" id="2984530"/>
    <lineage>
        <taxon>Bacteria</taxon>
        <taxon>Pseudomonadati</taxon>
        <taxon>Pseudomonadota</taxon>
        <taxon>Alphaproteobacteria</taxon>
        <taxon>Hyphomicrobiales</taxon>
        <taxon>Devosiaceae</taxon>
        <taxon>Pelagibacterium</taxon>
    </lineage>
</organism>
<keyword evidence="2" id="KW-0805">Transcription regulation</keyword>
<keyword evidence="3" id="KW-0238">DNA-binding</keyword>
<evidence type="ECO:0000313" key="7">
    <source>
        <dbReference type="Proteomes" id="UP001163882"/>
    </source>
</evidence>
<evidence type="ECO:0000256" key="3">
    <source>
        <dbReference type="ARBA" id="ARBA00023125"/>
    </source>
</evidence>
<comment type="similarity">
    <text evidence="1">Belongs to the SorC transcriptional regulatory family.</text>
</comment>
<dbReference type="InterPro" id="IPR037171">
    <property type="entry name" value="NagB/RpiA_transferase-like"/>
</dbReference>
<dbReference type="PANTHER" id="PTHR34294">
    <property type="entry name" value="TRANSCRIPTIONAL REGULATOR-RELATED"/>
    <property type="match status" value="1"/>
</dbReference>
<evidence type="ECO:0000256" key="4">
    <source>
        <dbReference type="ARBA" id="ARBA00023163"/>
    </source>
</evidence>
<reference evidence="6" key="1">
    <citation type="submission" date="2022-10" db="EMBL/GenBank/DDBJ databases">
        <title>YIM 151497 complete genome.</title>
        <authorList>
            <person name="Chen X."/>
        </authorList>
    </citation>
    <scope>NUCLEOTIDE SEQUENCE</scope>
    <source>
        <strain evidence="6">YIM 151497</strain>
    </source>
</reference>
<sequence length="317" mass="34333">MQDESEDLMVQAAWYYHVEGMTQAGIGERLNLTRRRVNEMLAQAHETGLVSVHFNSPLSLCAELESRLCNRFGLEAAVVVPTPSDPALAHKVLGKATADYLTRLISARKPHAIGLGWGTTLRETIMSARPQNFERLEVYSIMGGLTHGTEINTFEIVRSFAERFGASGNYLVAPIYMDSAEAREAIVAQSSFRKALEAICNADVGLVSVGDVSDKSLQVRYGLPEGVTPHDLVSAGAVGDVIGRYVDGEGRQIDHPLNHQVMSPELDDFRKIPTRIVASGGQHKHAIMRAVVAAGHVNVVITDADCANHLLADGAEP</sequence>
<dbReference type="InterPro" id="IPR051054">
    <property type="entry name" value="SorC_transcr_regulators"/>
</dbReference>
<dbReference type="RefSeq" id="WP_264225629.1">
    <property type="nucleotide sequence ID" value="NZ_CP107716.1"/>
</dbReference>
<dbReference type="PANTHER" id="PTHR34294:SF1">
    <property type="entry name" value="TRANSCRIPTIONAL REGULATOR LSRR"/>
    <property type="match status" value="1"/>
</dbReference>
<evidence type="ECO:0000259" key="5">
    <source>
        <dbReference type="Pfam" id="PF04198"/>
    </source>
</evidence>